<dbReference type="AlphaFoldDB" id="A0A179GBJ6"/>
<proteinExistence type="predicted"/>
<comment type="caution">
    <text evidence="1">The sequence shown here is derived from an EMBL/GenBank/DDBJ whole genome shotgun (WGS) entry which is preliminary data.</text>
</comment>
<evidence type="ECO:0000313" key="2">
    <source>
        <dbReference type="Proteomes" id="UP000078240"/>
    </source>
</evidence>
<dbReference type="Proteomes" id="UP000078240">
    <property type="component" value="Unassembled WGS sequence"/>
</dbReference>
<gene>
    <name evidence="1" type="ORF">VFPBJ_09157</name>
</gene>
<organism evidence="1 2">
    <name type="scientific">Purpureocillium lilacinum</name>
    <name type="common">Paecilomyces lilacinus</name>
    <dbReference type="NCBI Taxonomy" id="33203"/>
    <lineage>
        <taxon>Eukaryota</taxon>
        <taxon>Fungi</taxon>
        <taxon>Dikarya</taxon>
        <taxon>Ascomycota</taxon>
        <taxon>Pezizomycotina</taxon>
        <taxon>Sordariomycetes</taxon>
        <taxon>Hypocreomycetidae</taxon>
        <taxon>Hypocreales</taxon>
        <taxon>Ophiocordycipitaceae</taxon>
        <taxon>Purpureocillium</taxon>
    </lineage>
</organism>
<name>A0A179GBJ6_PURLI</name>
<accession>A0A179GBJ6</accession>
<dbReference type="EMBL" id="LSBH01000008">
    <property type="protein sequence ID" value="OAQ75182.1"/>
    <property type="molecule type" value="Genomic_DNA"/>
</dbReference>
<sequence>MPVSGDGRRLACLDELEGGVIEQTPSSPRVLARDRGATNPGCWAVPASRVRVRLRGQRAAARQRLQGRQARQDRRGALVAAWTGSGRHAAILI</sequence>
<protein>
    <submittedName>
        <fullName evidence="1">Uncharacterized protein</fullName>
    </submittedName>
</protein>
<evidence type="ECO:0000313" key="1">
    <source>
        <dbReference type="EMBL" id="OAQ75182.1"/>
    </source>
</evidence>
<reference evidence="1 2" key="1">
    <citation type="submission" date="2016-01" db="EMBL/GenBank/DDBJ databases">
        <title>Biosynthesis of antibiotic leucinostatins and their inhibition on Phytophthora in bio-control Purpureocillium lilacinum.</title>
        <authorList>
            <person name="Wang G."/>
            <person name="Liu Z."/>
            <person name="Lin R."/>
            <person name="Li E."/>
            <person name="Mao Z."/>
            <person name="Ling J."/>
            <person name="Yin W."/>
            <person name="Xie B."/>
        </authorList>
    </citation>
    <scope>NUCLEOTIDE SEQUENCE [LARGE SCALE GENOMIC DNA]</scope>
    <source>
        <strain evidence="1">PLBJ-1</strain>
    </source>
</reference>